<feature type="domain" description="Glycosyl transferase family 28 C-terminal" evidence="12">
    <location>
        <begin position="181"/>
        <end position="341"/>
    </location>
</feature>
<dbReference type="CDD" id="cd03785">
    <property type="entry name" value="GT28_MurG"/>
    <property type="match status" value="1"/>
</dbReference>
<feature type="binding site" evidence="10">
    <location>
        <begin position="260"/>
        <end position="265"/>
    </location>
    <ligand>
        <name>UDP-N-acetyl-alpha-D-glucosamine</name>
        <dbReference type="ChEBI" id="CHEBI:57705"/>
    </ligand>
</feature>
<comment type="caution">
    <text evidence="13">The sequence shown here is derived from an EMBL/GenBank/DDBJ whole genome shotgun (WGS) entry which is preliminary data.</text>
</comment>
<dbReference type="PANTHER" id="PTHR21015:SF22">
    <property type="entry name" value="GLYCOSYLTRANSFERASE"/>
    <property type="match status" value="1"/>
</dbReference>
<feature type="binding site" evidence="10">
    <location>
        <position position="241"/>
    </location>
    <ligand>
        <name>UDP-N-acetyl-alpha-D-glucosamine</name>
        <dbReference type="ChEBI" id="CHEBI:57705"/>
    </ligand>
</feature>
<keyword evidence="3 10" id="KW-0328">Glycosyltransferase</keyword>
<dbReference type="InterPro" id="IPR006009">
    <property type="entry name" value="GlcNAc_MurG"/>
</dbReference>
<keyword evidence="1 10" id="KW-1003">Cell membrane</keyword>
<dbReference type="Pfam" id="PF04101">
    <property type="entry name" value="Glyco_tran_28_C"/>
    <property type="match status" value="1"/>
</dbReference>
<evidence type="ECO:0000256" key="6">
    <source>
        <dbReference type="ARBA" id="ARBA00022984"/>
    </source>
</evidence>
<dbReference type="SUPFAM" id="SSF53756">
    <property type="entry name" value="UDP-Glycosyltransferase/glycogen phosphorylase"/>
    <property type="match status" value="1"/>
</dbReference>
<keyword evidence="4 10" id="KW-0808">Transferase</keyword>
<comment type="catalytic activity">
    <reaction evidence="10">
        <text>di-trans,octa-cis-undecaprenyl diphospho-N-acetyl-alpha-D-muramoyl-L-alanyl-D-glutamyl-meso-2,6-diaminopimeloyl-D-alanyl-D-alanine + UDP-N-acetyl-alpha-D-glucosamine = di-trans,octa-cis-undecaprenyl diphospho-[N-acetyl-alpha-D-glucosaminyl-(1-&gt;4)]-N-acetyl-alpha-D-muramoyl-L-alanyl-D-glutamyl-meso-2,6-diaminopimeloyl-D-alanyl-D-alanine + UDP + H(+)</text>
        <dbReference type="Rhea" id="RHEA:31227"/>
        <dbReference type="ChEBI" id="CHEBI:15378"/>
        <dbReference type="ChEBI" id="CHEBI:57705"/>
        <dbReference type="ChEBI" id="CHEBI:58223"/>
        <dbReference type="ChEBI" id="CHEBI:61387"/>
        <dbReference type="ChEBI" id="CHEBI:61388"/>
        <dbReference type="EC" id="2.4.1.227"/>
    </reaction>
</comment>
<evidence type="ECO:0000259" key="12">
    <source>
        <dbReference type="Pfam" id="PF04101"/>
    </source>
</evidence>
<comment type="subcellular location">
    <subcellularLocation>
        <location evidence="10">Cell membrane</location>
        <topology evidence="10">Peripheral membrane protein</topology>
        <orientation evidence="10">Cytoplasmic side</orientation>
    </subcellularLocation>
</comment>
<evidence type="ECO:0000256" key="8">
    <source>
        <dbReference type="ARBA" id="ARBA00023306"/>
    </source>
</evidence>
<feature type="binding site" evidence="10">
    <location>
        <position position="286"/>
    </location>
    <ligand>
        <name>UDP-N-acetyl-alpha-D-glucosamine</name>
        <dbReference type="ChEBI" id="CHEBI:57705"/>
    </ligand>
</feature>
<keyword evidence="2 10" id="KW-0132">Cell division</keyword>
<dbReference type="InterPro" id="IPR007235">
    <property type="entry name" value="Glyco_trans_28_C"/>
</dbReference>
<feature type="domain" description="Glycosyltransferase family 28 N-terminal" evidence="11">
    <location>
        <begin position="5"/>
        <end position="142"/>
    </location>
</feature>
<evidence type="ECO:0000256" key="9">
    <source>
        <dbReference type="ARBA" id="ARBA00023316"/>
    </source>
</evidence>
<evidence type="ECO:0000259" key="11">
    <source>
        <dbReference type="Pfam" id="PF03033"/>
    </source>
</evidence>
<dbReference type="Proteomes" id="UP000663992">
    <property type="component" value="Unassembled WGS sequence"/>
</dbReference>
<protein>
    <recommendedName>
        <fullName evidence="10">UDP-N-acetylglucosamine--N-acetylmuramyl-(pentapeptide) pyrophosphoryl-undecaprenol N-acetylglucosamine transferase</fullName>
        <ecNumber evidence="10">2.4.1.227</ecNumber>
    </recommendedName>
    <alternativeName>
        <fullName evidence="10">Undecaprenyl-PP-MurNAc-pentapeptide-UDPGlcNAc GlcNAc transferase</fullName>
    </alternativeName>
</protein>
<accession>A0ABS3CPZ1</accession>
<dbReference type="Pfam" id="PF03033">
    <property type="entry name" value="Glyco_transf_28"/>
    <property type="match status" value="1"/>
</dbReference>
<keyword evidence="6 10" id="KW-0573">Peptidoglycan synthesis</keyword>
<sequence>MSGRIMIMAGGTGGHVFPGLAVADHLKAEGWQVHWLGTAEKMEAKVVPAAGYPISYLSISGVRGNGLVRLLKAPFKIVQAIWQARKVIKQFKPDVVLGMGGFASGPGGVAAWLSGVPLLIHEQNAVPGMTNKMLSRLAKKVMTGFDHTFPAGTARLAWVGNPVRTTIQPASQKDSGDRLHVLVVGGSLGAKALNEQLPAQFAGIEGIEIRHQCGSGREAEALSAYQQHMGQQANWQVQEFIQDMGQAYAWADLVICRAGALTVSEIATRGVAAIFVPLPYAVDDHQSRNAEVLTKVGAAWSVPQSQLADLDFKQRLTQLVANPSQLAEMGQKALSQAKPQATANVAEFCKELAEQRA</sequence>
<evidence type="ECO:0000256" key="1">
    <source>
        <dbReference type="ARBA" id="ARBA00022475"/>
    </source>
</evidence>
<evidence type="ECO:0000256" key="10">
    <source>
        <dbReference type="HAMAP-Rule" id="MF_00033"/>
    </source>
</evidence>
<keyword evidence="9 10" id="KW-0961">Cell wall biogenesis/degradation</keyword>
<feature type="binding site" evidence="10">
    <location>
        <position position="164"/>
    </location>
    <ligand>
        <name>UDP-N-acetyl-alpha-D-glucosamine</name>
        <dbReference type="ChEBI" id="CHEBI:57705"/>
    </ligand>
</feature>
<evidence type="ECO:0000313" key="13">
    <source>
        <dbReference type="EMBL" id="MBN7818236.1"/>
    </source>
</evidence>
<evidence type="ECO:0000256" key="2">
    <source>
        <dbReference type="ARBA" id="ARBA00022618"/>
    </source>
</evidence>
<evidence type="ECO:0000256" key="3">
    <source>
        <dbReference type="ARBA" id="ARBA00022676"/>
    </source>
</evidence>
<dbReference type="EC" id="2.4.1.227" evidence="10"/>
<keyword evidence="8 10" id="KW-0131">Cell cycle</keyword>
<evidence type="ECO:0000256" key="4">
    <source>
        <dbReference type="ARBA" id="ARBA00022679"/>
    </source>
</evidence>
<name>A0ABS3CPZ1_9ALTE</name>
<organism evidence="13 14">
    <name type="scientific">Bowmanella yangjiangensis</name>
    <dbReference type="NCBI Taxonomy" id="2811230"/>
    <lineage>
        <taxon>Bacteria</taxon>
        <taxon>Pseudomonadati</taxon>
        <taxon>Pseudomonadota</taxon>
        <taxon>Gammaproteobacteria</taxon>
        <taxon>Alteromonadales</taxon>
        <taxon>Alteromonadaceae</taxon>
        <taxon>Bowmanella</taxon>
    </lineage>
</organism>
<comment type="pathway">
    <text evidence="10">Cell wall biogenesis; peptidoglycan biosynthesis.</text>
</comment>
<gene>
    <name evidence="10 13" type="primary">murG</name>
    <name evidence="13" type="ORF">J0A65_00090</name>
</gene>
<dbReference type="PANTHER" id="PTHR21015">
    <property type="entry name" value="UDP-N-ACETYLGLUCOSAMINE--N-ACETYLMURAMYL-(PENTAPEPTIDE) PYROPHOSPHORYL-UNDECAPRENOL N-ACETYLGLUCOSAMINE TRANSFERASE 1"/>
    <property type="match status" value="1"/>
</dbReference>
<dbReference type="InterPro" id="IPR004276">
    <property type="entry name" value="GlycoTrans_28_N"/>
</dbReference>
<dbReference type="Gene3D" id="3.40.50.2000">
    <property type="entry name" value="Glycogen Phosphorylase B"/>
    <property type="match status" value="2"/>
</dbReference>
<evidence type="ECO:0000313" key="14">
    <source>
        <dbReference type="Proteomes" id="UP000663992"/>
    </source>
</evidence>
<evidence type="ECO:0000256" key="5">
    <source>
        <dbReference type="ARBA" id="ARBA00022960"/>
    </source>
</evidence>
<proteinExistence type="inferred from homology"/>
<dbReference type="NCBIfam" id="TIGR01133">
    <property type="entry name" value="murG"/>
    <property type="match status" value="1"/>
</dbReference>
<feature type="binding site" evidence="10">
    <location>
        <position position="124"/>
    </location>
    <ligand>
        <name>UDP-N-acetyl-alpha-D-glucosamine</name>
        <dbReference type="ChEBI" id="CHEBI:57705"/>
    </ligand>
</feature>
<evidence type="ECO:0000256" key="7">
    <source>
        <dbReference type="ARBA" id="ARBA00023136"/>
    </source>
</evidence>
<comment type="similarity">
    <text evidence="10">Belongs to the glycosyltransferase 28 family. MurG subfamily.</text>
</comment>
<keyword evidence="5 10" id="KW-0133">Cell shape</keyword>
<keyword evidence="7 10" id="KW-0472">Membrane</keyword>
<comment type="function">
    <text evidence="10">Cell wall formation. Catalyzes the transfer of a GlcNAc subunit on undecaprenyl-pyrophosphoryl-MurNAc-pentapeptide (lipid intermediate I) to form undecaprenyl-pyrophosphoryl-MurNAc-(pentapeptide)GlcNAc (lipid intermediate II).</text>
</comment>
<dbReference type="RefSeq" id="WP_206592078.1">
    <property type="nucleotide sequence ID" value="NZ_JAFKCS010000001.1"/>
</dbReference>
<reference evidence="13 14" key="1">
    <citation type="submission" date="2021-03" db="EMBL/GenBank/DDBJ databases">
        <title>novel species isolated from a fishpond in China.</title>
        <authorList>
            <person name="Lu H."/>
            <person name="Cai Z."/>
        </authorList>
    </citation>
    <scope>NUCLEOTIDE SEQUENCE [LARGE SCALE GENOMIC DNA]</scope>
    <source>
        <strain evidence="13 14">Y57</strain>
    </source>
</reference>
<dbReference type="HAMAP" id="MF_00033">
    <property type="entry name" value="MurG"/>
    <property type="match status" value="1"/>
</dbReference>
<feature type="binding site" evidence="10">
    <location>
        <begin position="12"/>
        <end position="14"/>
    </location>
    <ligand>
        <name>UDP-N-acetyl-alpha-D-glucosamine</name>
        <dbReference type="ChEBI" id="CHEBI:57705"/>
    </ligand>
</feature>
<keyword evidence="14" id="KW-1185">Reference proteome</keyword>
<feature type="binding site" evidence="10">
    <location>
        <position position="187"/>
    </location>
    <ligand>
        <name>UDP-N-acetyl-alpha-D-glucosamine</name>
        <dbReference type="ChEBI" id="CHEBI:57705"/>
    </ligand>
</feature>
<dbReference type="EMBL" id="JAFKCS010000001">
    <property type="protein sequence ID" value="MBN7818236.1"/>
    <property type="molecule type" value="Genomic_DNA"/>
</dbReference>
<dbReference type="GO" id="GO:0016757">
    <property type="term" value="F:glycosyltransferase activity"/>
    <property type="evidence" value="ECO:0007669"/>
    <property type="project" value="UniProtKB-KW"/>
</dbReference>